<accession>A0A1F5YJF0</accession>
<evidence type="ECO:0000313" key="1">
    <source>
        <dbReference type="EMBL" id="OGG00183.1"/>
    </source>
</evidence>
<sequence length="254" mass="28496">MVVSQLESKPDLDSIPEEKFSWRQEPVSLPDRRAPHTIGKELRGLDFASRHPYGRKAYIGDRIHHPFPFAEFVEPHIIKPQPGALWMVGIHGIEIKGDAGEEMRIRGIGDGSVKLVQLPTGKTRKVVLLEKPSPNFDPEELQLPPRCRDRCLLRSPGPLYESPDLPFAWNQDSVGQLIYTTACFQEGSRVVNYNNIYVVVGVRTQDRHGVSYRPLLASPSGRCHAKHPSISGFADLRYDLLPESSRSISIAEVS</sequence>
<dbReference type="Proteomes" id="UP000178230">
    <property type="component" value="Unassembled WGS sequence"/>
</dbReference>
<proteinExistence type="predicted"/>
<gene>
    <name evidence="1" type="ORF">A2Y99_03575</name>
</gene>
<dbReference type="AlphaFoldDB" id="A0A1F5YJF0"/>
<comment type="caution">
    <text evidence="1">The sequence shown here is derived from an EMBL/GenBank/DDBJ whole genome shotgun (WGS) entry which is preliminary data.</text>
</comment>
<protein>
    <submittedName>
        <fullName evidence="1">Uncharacterized protein</fullName>
    </submittedName>
</protein>
<reference evidence="1 2" key="1">
    <citation type="journal article" date="2016" name="Nat. Commun.">
        <title>Thousands of microbial genomes shed light on interconnected biogeochemical processes in an aquifer system.</title>
        <authorList>
            <person name="Anantharaman K."/>
            <person name="Brown C.T."/>
            <person name="Hug L.A."/>
            <person name="Sharon I."/>
            <person name="Castelle C.J."/>
            <person name="Probst A.J."/>
            <person name="Thomas B.C."/>
            <person name="Singh A."/>
            <person name="Wilkins M.J."/>
            <person name="Karaoz U."/>
            <person name="Brodie E.L."/>
            <person name="Williams K.H."/>
            <person name="Hubbard S.S."/>
            <person name="Banfield J.F."/>
        </authorList>
    </citation>
    <scope>NUCLEOTIDE SEQUENCE [LARGE SCALE GENOMIC DNA]</scope>
</reference>
<evidence type="ECO:0000313" key="2">
    <source>
        <dbReference type="Proteomes" id="UP000178230"/>
    </source>
</evidence>
<dbReference type="EMBL" id="MFIY01000020">
    <property type="protein sequence ID" value="OGG00183.1"/>
    <property type="molecule type" value="Genomic_DNA"/>
</dbReference>
<name>A0A1F5YJF0_9BACT</name>
<organism evidence="1 2">
    <name type="scientific">Candidatus Gottesmanbacteria bacterium RBG_13_37_7</name>
    <dbReference type="NCBI Taxonomy" id="1798369"/>
    <lineage>
        <taxon>Bacteria</taxon>
        <taxon>Candidatus Gottesmaniibacteriota</taxon>
    </lineage>
</organism>